<keyword evidence="5" id="KW-0963">Cytoplasm</keyword>
<comment type="catalytic activity">
    <reaction evidence="5">
        <text>pseudouridine(1915) in 23S rRNA + S-adenosyl-L-methionine = N(3)-methylpseudouridine(1915) in 23S rRNA + S-adenosyl-L-homocysteine + H(+)</text>
        <dbReference type="Rhea" id="RHEA:42752"/>
        <dbReference type="Rhea" id="RHEA-COMP:10221"/>
        <dbReference type="Rhea" id="RHEA-COMP:10222"/>
        <dbReference type="ChEBI" id="CHEBI:15378"/>
        <dbReference type="ChEBI" id="CHEBI:57856"/>
        <dbReference type="ChEBI" id="CHEBI:59789"/>
        <dbReference type="ChEBI" id="CHEBI:65314"/>
        <dbReference type="ChEBI" id="CHEBI:74486"/>
        <dbReference type="EC" id="2.1.1.177"/>
    </reaction>
</comment>
<keyword evidence="1 5" id="KW-0489">Methyltransferase</keyword>
<dbReference type="GO" id="GO:0005737">
    <property type="term" value="C:cytoplasm"/>
    <property type="evidence" value="ECO:0007669"/>
    <property type="project" value="UniProtKB-SubCell"/>
</dbReference>
<organism evidence="6 7">
    <name type="scientific">Candidatus Kutchimonas denitrificans</name>
    <dbReference type="NCBI Taxonomy" id="3056748"/>
    <lineage>
        <taxon>Bacteria</taxon>
        <taxon>Pseudomonadati</taxon>
        <taxon>Gemmatimonadota</taxon>
        <taxon>Gemmatimonadia</taxon>
        <taxon>Candidatus Palauibacterales</taxon>
        <taxon>Candidatus Palauibacteraceae</taxon>
        <taxon>Candidatus Kutchimonas</taxon>
    </lineage>
</organism>
<evidence type="ECO:0000313" key="6">
    <source>
        <dbReference type="EMBL" id="NIR75275.1"/>
    </source>
</evidence>
<comment type="similarity">
    <text evidence="4 5">Belongs to the RNA methyltransferase RlmH family.</text>
</comment>
<dbReference type="PANTHER" id="PTHR33603:SF1">
    <property type="entry name" value="RIBOSOMAL RNA LARGE SUBUNIT METHYLTRANSFERASE H"/>
    <property type="match status" value="1"/>
</dbReference>
<dbReference type="InterPro" id="IPR029026">
    <property type="entry name" value="tRNA_m1G_MTases_N"/>
</dbReference>
<proteinExistence type="inferred from homology"/>
<comment type="function">
    <text evidence="5">Specifically methylates the pseudouridine at position 1915 (m3Psi1915) in 23S rRNA.</text>
</comment>
<accession>A0AAE4Z7L2</accession>
<dbReference type="AlphaFoldDB" id="A0AAE4Z7L2"/>
<evidence type="ECO:0000256" key="5">
    <source>
        <dbReference type="HAMAP-Rule" id="MF_00658"/>
    </source>
</evidence>
<keyword evidence="2 5" id="KW-0808">Transferase</keyword>
<gene>
    <name evidence="5 6" type="primary">rlmH</name>
    <name evidence="6" type="ORF">GWO12_09200</name>
</gene>
<dbReference type="EMBL" id="JAACAK010000067">
    <property type="protein sequence ID" value="NIR75275.1"/>
    <property type="molecule type" value="Genomic_DNA"/>
</dbReference>
<keyword evidence="3 5" id="KW-0949">S-adenosyl-L-methionine</keyword>
<evidence type="ECO:0000256" key="2">
    <source>
        <dbReference type="ARBA" id="ARBA00022679"/>
    </source>
</evidence>
<feature type="binding site" evidence="5">
    <location>
        <position position="105"/>
    </location>
    <ligand>
        <name>S-adenosyl-L-methionine</name>
        <dbReference type="ChEBI" id="CHEBI:59789"/>
    </ligand>
</feature>
<protein>
    <recommendedName>
        <fullName evidence="5">Ribosomal RNA large subunit methyltransferase H</fullName>
        <ecNumber evidence="5">2.1.1.177</ecNumber>
    </recommendedName>
    <alternativeName>
        <fullName evidence="5">23S rRNA (pseudouridine1915-N3)-methyltransferase</fullName>
    </alternativeName>
    <alternativeName>
        <fullName evidence="5">23S rRNA m3Psi1915 methyltransferase</fullName>
    </alternativeName>
    <alternativeName>
        <fullName evidence="5">rRNA (pseudouridine-N3-)-methyltransferase RlmH</fullName>
    </alternativeName>
</protein>
<dbReference type="EC" id="2.1.1.177" evidence="5"/>
<comment type="caution">
    <text evidence="6">The sequence shown here is derived from an EMBL/GenBank/DDBJ whole genome shotgun (WGS) entry which is preliminary data.</text>
</comment>
<dbReference type="HAMAP" id="MF_00658">
    <property type="entry name" value="23SrRNA_methyltr_H"/>
    <property type="match status" value="1"/>
</dbReference>
<dbReference type="Proteomes" id="UP000702544">
    <property type="component" value="Unassembled WGS sequence"/>
</dbReference>
<sequence length="158" mass="17330">MKLMVISVGAPRARGIAAAIAEYESRIPHYFKFETVEVRPQRLGGNVDRDTVVEKESGALLERVPDGLQVIVLDERGKSWSSEELARYLEDLAVHGQAGAALLIGGPLGTSQSLRERADHVLSLSSFTLPHEMARLLVAEQLYRAGTILRGEPYHRAG</sequence>
<comment type="subunit">
    <text evidence="5">Homodimer.</text>
</comment>
<dbReference type="PIRSF" id="PIRSF004505">
    <property type="entry name" value="MT_bac"/>
    <property type="match status" value="1"/>
</dbReference>
<dbReference type="PANTHER" id="PTHR33603">
    <property type="entry name" value="METHYLTRANSFERASE"/>
    <property type="match status" value="1"/>
</dbReference>
<evidence type="ECO:0000313" key="7">
    <source>
        <dbReference type="Proteomes" id="UP000702544"/>
    </source>
</evidence>
<dbReference type="InterPro" id="IPR029028">
    <property type="entry name" value="Alpha/beta_knot_MTases"/>
</dbReference>
<dbReference type="GO" id="GO:0070038">
    <property type="term" value="F:rRNA (pseudouridine-N3-)-methyltransferase activity"/>
    <property type="evidence" value="ECO:0007669"/>
    <property type="project" value="UniProtKB-UniRule"/>
</dbReference>
<dbReference type="SUPFAM" id="SSF75217">
    <property type="entry name" value="alpha/beta knot"/>
    <property type="match status" value="1"/>
</dbReference>
<evidence type="ECO:0000256" key="3">
    <source>
        <dbReference type="ARBA" id="ARBA00022691"/>
    </source>
</evidence>
<dbReference type="Pfam" id="PF02590">
    <property type="entry name" value="SPOUT_MTase"/>
    <property type="match status" value="1"/>
</dbReference>
<evidence type="ECO:0000256" key="4">
    <source>
        <dbReference type="ARBA" id="ARBA00038303"/>
    </source>
</evidence>
<dbReference type="InterPro" id="IPR003742">
    <property type="entry name" value="RlmH-like"/>
</dbReference>
<dbReference type="CDD" id="cd18081">
    <property type="entry name" value="RlmH-like"/>
    <property type="match status" value="1"/>
</dbReference>
<reference evidence="6 7" key="1">
    <citation type="submission" date="2020-01" db="EMBL/GenBank/DDBJ databases">
        <title>Genomes assembled from Gulf of Kutch pelagic sediment metagenomes.</title>
        <authorList>
            <person name="Chandrashekar M."/>
            <person name="Mahajan M.S."/>
            <person name="Dave K.J."/>
            <person name="Vatsa P."/>
            <person name="Nathani N.M."/>
        </authorList>
    </citation>
    <scope>NUCLEOTIDE SEQUENCE [LARGE SCALE GENOMIC DNA]</scope>
    <source>
        <strain evidence="6">KS3-K002</strain>
    </source>
</reference>
<dbReference type="NCBIfam" id="NF000986">
    <property type="entry name" value="PRK00103.1-4"/>
    <property type="match status" value="1"/>
</dbReference>
<name>A0AAE4Z7L2_9BACT</name>
<dbReference type="Gene3D" id="3.40.1280.10">
    <property type="match status" value="1"/>
</dbReference>
<comment type="subcellular location">
    <subcellularLocation>
        <location evidence="5">Cytoplasm</location>
    </subcellularLocation>
</comment>
<comment type="caution">
    <text evidence="5">Lacks conserved residue(s) required for the propagation of feature annotation.</text>
</comment>
<evidence type="ECO:0000256" key="1">
    <source>
        <dbReference type="ARBA" id="ARBA00022603"/>
    </source>
</evidence>
<feature type="binding site" evidence="5">
    <location>
        <position position="73"/>
    </location>
    <ligand>
        <name>S-adenosyl-L-methionine</name>
        <dbReference type="ChEBI" id="CHEBI:59789"/>
    </ligand>
</feature>
<keyword evidence="5" id="KW-0698">rRNA processing</keyword>